<name>A0A1I4U4J0_PSUAM</name>
<dbReference type="InterPro" id="IPR000994">
    <property type="entry name" value="Pept_M24"/>
</dbReference>
<dbReference type="GO" id="GO:0046872">
    <property type="term" value="F:metal ion binding"/>
    <property type="evidence" value="ECO:0007669"/>
    <property type="project" value="UniProtKB-KW"/>
</dbReference>
<dbReference type="Pfam" id="PF01321">
    <property type="entry name" value="Creatinase_N"/>
    <property type="match status" value="1"/>
</dbReference>
<gene>
    <name evidence="6" type="ORF">SAMN05216207_1003185</name>
</gene>
<reference evidence="6 7" key="1">
    <citation type="submission" date="2016-10" db="EMBL/GenBank/DDBJ databases">
        <authorList>
            <person name="de Groot N.N."/>
        </authorList>
    </citation>
    <scope>NUCLEOTIDE SEQUENCE [LARGE SCALE GENOMIC DNA]</scope>
    <source>
        <strain evidence="6 7">CGMCC 4.1877</strain>
    </source>
</reference>
<evidence type="ECO:0000259" key="4">
    <source>
        <dbReference type="Pfam" id="PF00557"/>
    </source>
</evidence>
<dbReference type="SUPFAM" id="SSF55920">
    <property type="entry name" value="Creatinase/aminopeptidase"/>
    <property type="match status" value="1"/>
</dbReference>
<proteinExistence type="inferred from homology"/>
<dbReference type="InterPro" id="IPR050659">
    <property type="entry name" value="Peptidase_M24B"/>
</dbReference>
<dbReference type="PROSITE" id="PS00491">
    <property type="entry name" value="PROLINE_PEPTIDASE"/>
    <property type="match status" value="1"/>
</dbReference>
<dbReference type="AlphaFoldDB" id="A0A1I4U4J0"/>
<dbReference type="EMBL" id="FOUY01000003">
    <property type="protein sequence ID" value="SFM83797.1"/>
    <property type="molecule type" value="Genomic_DNA"/>
</dbReference>
<keyword evidence="1 3" id="KW-0479">Metal-binding</keyword>
<dbReference type="PANTHER" id="PTHR46112:SF3">
    <property type="entry name" value="AMINOPEPTIDASE YPDF"/>
    <property type="match status" value="1"/>
</dbReference>
<dbReference type="InterPro" id="IPR001131">
    <property type="entry name" value="Peptidase_M24B_aminopep-P_CS"/>
</dbReference>
<keyword evidence="7" id="KW-1185">Reference proteome</keyword>
<dbReference type="Gene3D" id="3.90.230.10">
    <property type="entry name" value="Creatinase/methionine aminopeptidase superfamily"/>
    <property type="match status" value="1"/>
</dbReference>
<evidence type="ECO:0000259" key="5">
    <source>
        <dbReference type="Pfam" id="PF01321"/>
    </source>
</evidence>
<feature type="domain" description="Creatinase N-terminal" evidence="5">
    <location>
        <begin position="34"/>
        <end position="168"/>
    </location>
</feature>
<keyword evidence="6" id="KW-0031">Aminopeptidase</keyword>
<dbReference type="Gene3D" id="3.40.350.10">
    <property type="entry name" value="Creatinase/prolidase N-terminal domain"/>
    <property type="match status" value="1"/>
</dbReference>
<dbReference type="InterPro" id="IPR029149">
    <property type="entry name" value="Creatin/AminoP/Spt16_N"/>
</dbReference>
<dbReference type="Pfam" id="PF00557">
    <property type="entry name" value="Peptidase_M24"/>
    <property type="match status" value="1"/>
</dbReference>
<dbReference type="PANTHER" id="PTHR46112">
    <property type="entry name" value="AMINOPEPTIDASE"/>
    <property type="match status" value="1"/>
</dbReference>
<keyword evidence="6" id="KW-0645">Protease</keyword>
<evidence type="ECO:0000313" key="6">
    <source>
        <dbReference type="EMBL" id="SFM83797.1"/>
    </source>
</evidence>
<feature type="domain" description="Peptidase M24" evidence="4">
    <location>
        <begin position="177"/>
        <end position="380"/>
    </location>
</feature>
<comment type="similarity">
    <text evidence="3">Belongs to the peptidase M24B family.</text>
</comment>
<dbReference type="CDD" id="cd01092">
    <property type="entry name" value="APP-like"/>
    <property type="match status" value="1"/>
</dbReference>
<evidence type="ECO:0000256" key="3">
    <source>
        <dbReference type="RuleBase" id="RU000590"/>
    </source>
</evidence>
<keyword evidence="2" id="KW-0378">Hydrolase</keyword>
<accession>A0A1I4U4J0</accession>
<evidence type="ECO:0000313" key="7">
    <source>
        <dbReference type="Proteomes" id="UP000199614"/>
    </source>
</evidence>
<evidence type="ECO:0000256" key="2">
    <source>
        <dbReference type="ARBA" id="ARBA00022801"/>
    </source>
</evidence>
<protein>
    <submittedName>
        <fullName evidence="6">Xaa-Pro aminopeptidase</fullName>
    </submittedName>
</protein>
<dbReference type="STRING" id="260086.SAMN05216207_1003185"/>
<dbReference type="SUPFAM" id="SSF53092">
    <property type="entry name" value="Creatinase/prolidase N-terminal domain"/>
    <property type="match status" value="1"/>
</dbReference>
<dbReference type="InterPro" id="IPR036005">
    <property type="entry name" value="Creatinase/aminopeptidase-like"/>
</dbReference>
<organism evidence="6 7">
    <name type="scientific">Pseudonocardia ammonioxydans</name>
    <dbReference type="NCBI Taxonomy" id="260086"/>
    <lineage>
        <taxon>Bacteria</taxon>
        <taxon>Bacillati</taxon>
        <taxon>Actinomycetota</taxon>
        <taxon>Actinomycetes</taxon>
        <taxon>Pseudonocardiales</taxon>
        <taxon>Pseudonocardiaceae</taxon>
        <taxon>Pseudonocardia</taxon>
    </lineage>
</organism>
<dbReference type="InterPro" id="IPR000587">
    <property type="entry name" value="Creatinase_N"/>
</dbReference>
<dbReference type="Proteomes" id="UP000199614">
    <property type="component" value="Unassembled WGS sequence"/>
</dbReference>
<evidence type="ECO:0000256" key="1">
    <source>
        <dbReference type="ARBA" id="ARBA00022723"/>
    </source>
</evidence>
<sequence>MTTVVRWAALAHPGPTPTLRTMTDAVPTELLADRLRRAGEHAAEQGTDVLFLTPGTDLRYLTGFDGSSHERLTCLVVPAAGHRAPPALVVPSLEAPGFTGVPLEALGIDLVTWTDGEDPYLLVSDLAGGPTRMSVDDDMAARHVLGLRGTFPDVPQALAGSVLRELRMRKDPTEIAALRAAGEAIDRVHARMGEWLRPGRTEAEVAADVTAAIVAEGHTEAAFVIVGSGPNGASPHHDVSERVIEAGDVVVVDIGGPLPGGYNSDCTRTYAVGREPDADVARTYAVLQEAQERAVAAVKPGVTAAEIDRAAREHIAAAGHGEHFIHRTGHGIGLDVHEEPYIVDGNDLVLTEGMAFSVEPGIYQSGRWGARIEDIVVVTAGGVERLNSNPRDLVVL</sequence>
<dbReference type="GO" id="GO:0004177">
    <property type="term" value="F:aminopeptidase activity"/>
    <property type="evidence" value="ECO:0007669"/>
    <property type="project" value="UniProtKB-KW"/>
</dbReference>